<evidence type="ECO:0000313" key="2">
    <source>
        <dbReference type="Proteomes" id="UP000005640"/>
    </source>
</evidence>
<name>A0A590UJ34_HUMAN</name>
<reference evidence="1 2" key="2">
    <citation type="journal article" date="2004" name="Nature">
        <title>Finishing the euchromatic sequence of the human genome.</title>
        <authorList>
            <consortium name="International Human Genome Sequencing Consortium"/>
        </authorList>
    </citation>
    <scope>NUCLEOTIDE SEQUENCE [LARGE SCALE GENOMIC DNA]</scope>
</reference>
<dbReference type="EMBL" id="AL138788">
    <property type="status" value="NOT_ANNOTATED_CDS"/>
    <property type="molecule type" value="Genomic_DNA"/>
</dbReference>
<proteinExistence type="predicted"/>
<dbReference type="VEuPathDB" id="HostDB:ENSG00000186409"/>
<reference evidence="1 2" key="3">
    <citation type="journal article" date="2006" name="Nature">
        <title>The DNA sequence and biological annotation of human chromosome 1.</title>
        <authorList>
            <person name="Gregory S.G."/>
            <person name="Barlow K.F."/>
            <person name="McLay K.E."/>
            <person name="Kaul R."/>
            <person name="Swarbreck D."/>
            <person name="Dunham A."/>
            <person name="Scott C.E."/>
            <person name="Howe K.L."/>
            <person name="Woodfine K."/>
            <person name="Spencer C.C."/>
            <person name="Jones M.C."/>
            <person name="Gillson C."/>
            <person name="Searle S."/>
            <person name="Zhou Y."/>
            <person name="Kokocinski F."/>
            <person name="McDonald L."/>
            <person name="Evans R."/>
            <person name="Phillips K."/>
            <person name="Atkinson A."/>
            <person name="Cooper R."/>
            <person name="Jones C."/>
            <person name="Hall R.E."/>
            <person name="Andrews T.D."/>
            <person name="Lloyd C."/>
            <person name="Ainscough R."/>
            <person name="Almeida J.P."/>
            <person name="Ambrose K.D."/>
            <person name="Anderson F."/>
            <person name="Andrew R.W."/>
            <person name="Ashwell R.I."/>
            <person name="Aubin K."/>
            <person name="Babbage A.K."/>
            <person name="Bagguley C.L."/>
            <person name="Bailey J."/>
            <person name="Beasley H."/>
            <person name="Bethel G."/>
            <person name="Bird C.P."/>
            <person name="Bray-Allen S."/>
            <person name="Brown J.Y."/>
            <person name="Brown A.J."/>
            <person name="Buckley D."/>
            <person name="Burton J."/>
            <person name="Bye J."/>
            <person name="Carder C."/>
            <person name="Chapman J.C."/>
            <person name="Clark S.Y."/>
            <person name="Clarke G."/>
            <person name="Clee C."/>
            <person name="Cobley V."/>
            <person name="Collier R.E."/>
            <person name="Corby N."/>
            <person name="Coville G.J."/>
            <person name="Davies J."/>
            <person name="Deadman R."/>
            <person name="Dunn M."/>
            <person name="Earthrowl M."/>
            <person name="Ellington A.G."/>
            <person name="Errington H."/>
            <person name="Frankish A."/>
            <person name="Frankland J."/>
            <person name="French L."/>
            <person name="Garner P."/>
            <person name="Garnett J."/>
            <person name="Gay L."/>
            <person name="Ghori M.R."/>
            <person name="Gibson R."/>
            <person name="Gilby L.M."/>
            <person name="Gillett W."/>
            <person name="Glithero R.J."/>
            <person name="Grafham D.V."/>
            <person name="Griffiths C."/>
            <person name="Griffiths-Jones S."/>
            <person name="Grocock R."/>
            <person name="Hammond S."/>
            <person name="Harrison E.S."/>
            <person name="Hart E."/>
            <person name="Haugen E."/>
            <person name="Heath P.D."/>
            <person name="Holmes S."/>
            <person name="Holt K."/>
            <person name="Howden P.J."/>
            <person name="Hunt A.R."/>
            <person name="Hunt S.E."/>
            <person name="Hunter G."/>
            <person name="Isherwood J."/>
            <person name="James R."/>
            <person name="Johnson C."/>
            <person name="Johnson D."/>
            <person name="Joy A."/>
            <person name="Kay M."/>
            <person name="Kershaw J.K."/>
            <person name="Kibukawa M."/>
            <person name="Kimberley A.M."/>
            <person name="King A."/>
            <person name="Knights A.J."/>
            <person name="Lad H."/>
            <person name="Laird G."/>
            <person name="Lawlor S."/>
            <person name="Leongamornlert D.A."/>
            <person name="Lloyd D.M."/>
            <person name="Loveland J."/>
            <person name="Lovell J."/>
            <person name="Lush M.J."/>
            <person name="Lyne R."/>
            <person name="Martin S."/>
            <person name="Mashreghi-Mohammadi M."/>
            <person name="Matthews L."/>
            <person name="Matthews N.S."/>
            <person name="McLaren S."/>
            <person name="Milne S."/>
            <person name="Mistry S."/>
            <person name="Moore M.J."/>
            <person name="Nickerson T."/>
            <person name="O'Dell C.N."/>
            <person name="Oliver K."/>
            <person name="Palmeiri A."/>
            <person name="Palmer S.A."/>
            <person name="Parker A."/>
            <person name="Patel D."/>
            <person name="Pearce A.V."/>
            <person name="Peck A.I."/>
            <person name="Pelan S."/>
            <person name="Phelps K."/>
            <person name="Phillimore B.J."/>
            <person name="Plumb R."/>
            <person name="Rajan J."/>
            <person name="Raymond C."/>
            <person name="Rouse G."/>
            <person name="Saenphimmachak C."/>
            <person name="Sehra H.K."/>
            <person name="Sheridan E."/>
            <person name="Shownkeen R."/>
            <person name="Sims S."/>
            <person name="Skuce C.D."/>
            <person name="Smith M."/>
            <person name="Steward C."/>
            <person name="Subramanian S."/>
            <person name="Sycamore N."/>
            <person name="Tracey A."/>
            <person name="Tromans A."/>
            <person name="Van Helmond Z."/>
            <person name="Wall M."/>
            <person name="Wallis J.M."/>
            <person name="White S."/>
            <person name="Whitehead S.L."/>
            <person name="Wilkinson J.E."/>
            <person name="Willey D.L."/>
            <person name="Williams H."/>
            <person name="Wilming L."/>
            <person name="Wray P.W."/>
            <person name="Wu Z."/>
            <person name="Coulson A."/>
            <person name="Vaudin M."/>
            <person name="Sulston J.E."/>
            <person name="Durbin R."/>
            <person name="Hubbard T."/>
            <person name="Wooster R."/>
            <person name="Dunham I."/>
            <person name="Carter N.P."/>
            <person name="McVean G."/>
            <person name="Ross M.T."/>
            <person name="Harrow J."/>
            <person name="Olson M.V."/>
            <person name="Beck S."/>
            <person name="Rogers J."/>
            <person name="Bentley D.R."/>
            <person name="Banerjee R."/>
            <person name="Bryant S.P."/>
            <person name="Burford D.C."/>
            <person name="Burrill W.D."/>
            <person name="Clegg S.M."/>
            <person name="Dhami P."/>
            <person name="Dovey O."/>
            <person name="Faulkner L.M."/>
            <person name="Gribble S.M."/>
            <person name="Langford C.F."/>
            <person name="Pandian R.D."/>
            <person name="Porter K.M."/>
            <person name="Prigmore E."/>
        </authorList>
    </citation>
    <scope>NUCLEOTIDE SEQUENCE [LARGE SCALE GENOMIC DNA]</scope>
</reference>
<dbReference type="AlphaFoldDB" id="A0A590UJ34"/>
<dbReference type="GeneTree" id="ENSGT00390000007816"/>
<dbReference type="Ensembl" id="ENST00000667947.1">
    <property type="protein sequence ID" value="ENSP00000499262.1"/>
    <property type="gene ID" value="ENSG00000186409.19"/>
</dbReference>
<dbReference type="Antibodypedia" id="52243">
    <property type="antibodies" value="62 antibodies from 10 providers"/>
</dbReference>
<reference evidence="1 2" key="1">
    <citation type="journal article" date="2001" name="Nature">
        <title>Initial sequencing and analysis of the human genome.</title>
        <authorList>
            <consortium name="International Human Genome Sequencing Consortium"/>
            <person name="Lander E.S."/>
            <person name="Linton L.M."/>
            <person name="Birren B."/>
            <person name="Nusbaum C."/>
            <person name="Zody M.C."/>
            <person name="Baldwin J."/>
            <person name="Devon K."/>
            <person name="Dewar K."/>
            <person name="Doyle M."/>
            <person name="FitzHugh W."/>
            <person name="Funke R."/>
            <person name="Gage D."/>
            <person name="Harris K."/>
            <person name="Heaford A."/>
            <person name="Howland J."/>
            <person name="Kann L."/>
            <person name="Lehoczky J."/>
            <person name="LeVine R."/>
            <person name="McEwan P."/>
            <person name="McKernan K."/>
            <person name="Meldrim J."/>
            <person name="Mesirov J.P."/>
            <person name="Miranda C."/>
            <person name="Morris W."/>
            <person name="Naylor J."/>
            <person name="Raymond C."/>
            <person name="Rosetti M."/>
            <person name="Santos R."/>
            <person name="Sheridan A."/>
            <person name="Sougnez C."/>
            <person name="Stange-Thomann N."/>
            <person name="Stojanovic N."/>
            <person name="Subramanian A."/>
            <person name="Wyman D."/>
            <person name="Rogers J."/>
            <person name="Sulston J."/>
            <person name="Ainscough R."/>
            <person name="Beck S."/>
            <person name="Bentley D."/>
            <person name="Burton J."/>
            <person name="Clee C."/>
            <person name="Carter N."/>
            <person name="Coulson A."/>
            <person name="Deadman R."/>
            <person name="Deloukas P."/>
            <person name="Dunham A."/>
            <person name="Dunham I."/>
            <person name="Durbin R."/>
            <person name="French L."/>
            <person name="Grafham D."/>
            <person name="Gregory S."/>
            <person name="Hubbard T."/>
            <person name="Humphray S."/>
            <person name="Hunt A."/>
            <person name="Jones M."/>
            <person name="Lloyd C."/>
            <person name="McMurray A."/>
            <person name="Matthews L."/>
            <person name="Mercer S."/>
            <person name="Milne S."/>
            <person name="Mullikin J.C."/>
            <person name="Mungall A."/>
            <person name="Plumb R."/>
            <person name="Ross M."/>
            <person name="Shownkeen R."/>
            <person name="Sims S."/>
            <person name="Waterston R.H."/>
            <person name="Wilson R.K."/>
            <person name="Hillier L.W."/>
            <person name="McPherson J.D."/>
            <person name="Marra M.A."/>
            <person name="Mardis E.R."/>
            <person name="Fulton L.A."/>
            <person name="Chinwalla A.T."/>
            <person name="Pepin K.H."/>
            <person name="Gish W.R."/>
            <person name="Chissoe S.L."/>
            <person name="Wendl M.C."/>
            <person name="Delehaunty K.D."/>
            <person name="Miner T.L."/>
            <person name="Delehaunty A."/>
            <person name="Kramer J.B."/>
            <person name="Cook L.L."/>
            <person name="Fulton R.S."/>
            <person name="Johnson D.L."/>
            <person name="Minx P.J."/>
            <person name="Clifton S.W."/>
            <person name="Hawkins T."/>
            <person name="Branscomb E."/>
            <person name="Predki P."/>
            <person name="Richardson P."/>
            <person name="Wenning S."/>
            <person name="Slezak T."/>
            <person name="Doggett N."/>
            <person name="Cheng J.F."/>
            <person name="Olsen A."/>
            <person name="Lucas S."/>
            <person name="Elkin C."/>
            <person name="Uberbacher E."/>
            <person name="Frazier M."/>
            <person name="Gibbs R.A."/>
            <person name="Muzny D.M."/>
            <person name="Scherer S.E."/>
            <person name="Bouck J.B."/>
            <person name="Sodergren E.J."/>
            <person name="Worley K.C."/>
            <person name="Rives C.M."/>
            <person name="Gorrell J.H."/>
            <person name="Metzker M.L."/>
            <person name="Naylor S.L."/>
            <person name="Kucherlapati R.S."/>
            <person name="Nelson D.L."/>
            <person name="Weinstock G.M."/>
            <person name="Sakaki Y."/>
            <person name="Fujiyama A."/>
            <person name="Hattori M."/>
            <person name="Yada T."/>
            <person name="Toyoda A."/>
            <person name="Itoh T."/>
            <person name="Kawagoe C."/>
            <person name="Watanabe H."/>
            <person name="Totoki Y."/>
            <person name="Taylor T."/>
            <person name="Weissenbach J."/>
            <person name="Heilig R."/>
            <person name="Saurin W."/>
            <person name="Artiguenave F."/>
            <person name="Brottier P."/>
            <person name="Bruls T."/>
            <person name="Pelletier E."/>
            <person name="Robert C."/>
            <person name="Wincker P."/>
            <person name="Smith D.R."/>
            <person name="Doucette-Stamm L."/>
            <person name="Rubenfield M."/>
            <person name="Weinstock K."/>
            <person name="Lee H.M."/>
            <person name="Dubois J."/>
            <person name="Rosenthal A."/>
            <person name="Platzer M."/>
            <person name="Nyakatura G."/>
            <person name="Taudien S."/>
            <person name="Rump A."/>
            <person name="Yang H."/>
            <person name="Yu J."/>
            <person name="Wang J."/>
            <person name="Huang G."/>
            <person name="Gu J."/>
            <person name="Hood L."/>
            <person name="Rowen L."/>
            <person name="Madan A."/>
            <person name="Qin S."/>
            <person name="Davis R.W."/>
            <person name="Federspiel N.A."/>
            <person name="Abola A.P."/>
            <person name="Proctor M.J."/>
            <person name="Myers R.M."/>
            <person name="Schmutz J."/>
            <person name="Dickson M."/>
            <person name="Grimwood J."/>
            <person name="Cox D.R."/>
            <person name="Olson M.V."/>
            <person name="Kaul R."/>
            <person name="Raymond C."/>
            <person name="Shimizu N."/>
            <person name="Kawasaki K."/>
            <person name="Minoshima S."/>
            <person name="Evans G.A."/>
            <person name="Athanasiou M."/>
            <person name="Schultz R."/>
            <person name="Roe B.A."/>
            <person name="Chen F."/>
            <person name="Pan H."/>
            <person name="Ramser J."/>
            <person name="Lehrach H."/>
            <person name="Reinhardt R."/>
            <person name="McCombie W.R."/>
            <person name="de la Bastide M."/>
            <person name="Dedhia N."/>
            <person name="Blocker H."/>
            <person name="Hornischer K."/>
            <person name="Nordsiek G."/>
            <person name="Agarwala R."/>
            <person name="Aravind L."/>
            <person name="Bailey J.A."/>
            <person name="Bateman A."/>
            <person name="Batzoglou S."/>
            <person name="Birney E."/>
            <person name="Bork P."/>
            <person name="Brown D.G."/>
            <person name="Burge C.B."/>
            <person name="Cerutti L."/>
            <person name="Chen H.C."/>
            <person name="Church D."/>
            <person name="Clamp M."/>
            <person name="Copley R.R."/>
            <person name="Doerks T."/>
            <person name="Eddy S.R."/>
            <person name="Eichler E.E."/>
            <person name="Furey T.S."/>
            <person name="Galagan J."/>
            <person name="Gilbert J.G."/>
            <person name="Harmon C."/>
            <person name="Hayashizaki Y."/>
            <person name="Haussler D."/>
            <person name="Hermjakob H."/>
            <person name="Hokamp K."/>
            <person name="Jang W."/>
            <person name="Johnson L.S."/>
            <person name="Jones T.A."/>
            <person name="Kasif S."/>
            <person name="Kaspryzk A."/>
            <person name="Kennedy S."/>
            <person name="Kent W.J."/>
            <person name="Kitts P."/>
            <person name="Koonin E.V."/>
            <person name="Korf I."/>
            <person name="Kulp D."/>
            <person name="Lancet D."/>
            <person name="Lowe T.M."/>
            <person name="McLysaght A."/>
            <person name="Mikkelsen T."/>
            <person name="Moran J.V."/>
            <person name="Mulder N."/>
            <person name="Pollara V.J."/>
            <person name="Ponting C.P."/>
            <person name="Schuler G."/>
            <person name="Schultz J."/>
            <person name="Slater G."/>
            <person name="Smit A.F."/>
            <person name="Stupka E."/>
            <person name="Szustakowski J."/>
            <person name="Thierry-Mieg D."/>
            <person name="Thierry-Mieg J."/>
            <person name="Wagner L."/>
            <person name="Wallis J."/>
            <person name="Wheeler R."/>
            <person name="Williams A."/>
            <person name="Wolf Y.I."/>
            <person name="Wolfe K.H."/>
            <person name="Yang S.P."/>
            <person name="Yeh R.F."/>
            <person name="Collins F."/>
            <person name="Guyer M.S."/>
            <person name="Peterson J."/>
            <person name="Felsenfeld A."/>
            <person name="Wetterstrand K.A."/>
            <person name="Patrinos A."/>
            <person name="Morgan M.J."/>
            <person name="de Jong P."/>
            <person name="Catanese J.J."/>
            <person name="Osoegawa K."/>
            <person name="Shizuya H."/>
            <person name="Choi S."/>
            <person name="Chen Y.J."/>
        </authorList>
    </citation>
    <scope>NUCLEOTIDE SEQUENCE [LARGE SCALE GENOMIC DNA]</scope>
</reference>
<sequence>MLELQTWKKTKHHKTA</sequence>
<gene>
    <name evidence="1" type="primary">CCDC30</name>
</gene>
<evidence type="ECO:0000313" key="1">
    <source>
        <dbReference type="Ensembl" id="ENSP00000499262.1"/>
    </source>
</evidence>
<accession>A0A590UJ34</accession>
<organism evidence="1 2">
    <name type="scientific">Homo sapiens</name>
    <name type="common">Human</name>
    <dbReference type="NCBI Taxonomy" id="9606"/>
    <lineage>
        <taxon>Eukaryota</taxon>
        <taxon>Metazoa</taxon>
        <taxon>Chordata</taxon>
        <taxon>Craniata</taxon>
        <taxon>Vertebrata</taxon>
        <taxon>Euteleostomi</taxon>
        <taxon>Mammalia</taxon>
        <taxon>Eutheria</taxon>
        <taxon>Euarchontoglires</taxon>
        <taxon>Primates</taxon>
        <taxon>Haplorrhini</taxon>
        <taxon>Catarrhini</taxon>
        <taxon>Hominidae</taxon>
        <taxon>Homo</taxon>
    </lineage>
</organism>
<dbReference type="Bgee" id="ENSG00000186409">
    <property type="expression patterns" value="Expressed in right uterine tube and 107 other cell types or tissues"/>
</dbReference>
<reference evidence="1" key="5">
    <citation type="submission" date="2025-09" db="UniProtKB">
        <authorList>
            <consortium name="Ensembl"/>
        </authorList>
    </citation>
    <scope>IDENTIFICATION</scope>
</reference>
<dbReference type="OpenTargets" id="ENSG00000186409"/>
<dbReference type="OrthoDB" id="10007527at2759"/>
<dbReference type="Proteomes" id="UP000005640">
    <property type="component" value="Chromosome 1"/>
</dbReference>
<protein>
    <submittedName>
        <fullName evidence="1">Coiled-coil domain containing 30</fullName>
    </submittedName>
</protein>
<dbReference type="HGNC" id="HGNC:26103">
    <property type="gene designation" value="CCDC30"/>
</dbReference>
<dbReference type="EMBL" id="AL445669">
    <property type="status" value="NOT_ANNOTATED_CDS"/>
    <property type="molecule type" value="Genomic_DNA"/>
</dbReference>
<dbReference type="ExpressionAtlas" id="A0A590UJ34">
    <property type="expression patterns" value="baseline and differential"/>
</dbReference>
<keyword evidence="2" id="KW-1185">Reference proteome</keyword>
<reference evidence="1" key="4">
    <citation type="submission" date="2025-08" db="UniProtKB">
        <authorList>
            <consortium name="Ensembl"/>
        </authorList>
    </citation>
    <scope>IDENTIFICATION</scope>
</reference>
<dbReference type="EMBL" id="AC098484">
    <property type="status" value="NOT_ANNOTATED_CDS"/>
    <property type="molecule type" value="Genomic_DNA"/>
</dbReference>